<sequence length="60" mass="7056">MDVREMLYGKLTLLKEPGLLNVNQLQNLHWELEAQTDRGDWLHFDWEMVDPATVGEAQME</sequence>
<evidence type="ECO:0000313" key="1">
    <source>
        <dbReference type="EMBL" id="GAA4306082.1"/>
    </source>
</evidence>
<dbReference type="Proteomes" id="UP001501844">
    <property type="component" value="Unassembled WGS sequence"/>
</dbReference>
<comment type="caution">
    <text evidence="1">The sequence shown here is derived from an EMBL/GenBank/DDBJ whole genome shotgun (WGS) entry which is preliminary data.</text>
</comment>
<organism evidence="1 2">
    <name type="scientific">Nibribacter koreensis</name>
    <dbReference type="NCBI Taxonomy" id="1084519"/>
    <lineage>
        <taxon>Bacteria</taxon>
        <taxon>Pseudomonadati</taxon>
        <taxon>Bacteroidota</taxon>
        <taxon>Cytophagia</taxon>
        <taxon>Cytophagales</taxon>
        <taxon>Hymenobacteraceae</taxon>
        <taxon>Nibribacter</taxon>
    </lineage>
</organism>
<dbReference type="EMBL" id="BAABGX010000002">
    <property type="protein sequence ID" value="GAA4306082.1"/>
    <property type="molecule type" value="Genomic_DNA"/>
</dbReference>
<evidence type="ECO:0000313" key="2">
    <source>
        <dbReference type="Proteomes" id="UP001501844"/>
    </source>
</evidence>
<protein>
    <submittedName>
        <fullName evidence="1">Uncharacterized protein</fullName>
    </submittedName>
</protein>
<name>A0ABP8FKS3_9BACT</name>
<gene>
    <name evidence="1" type="ORF">GCM10023183_20920</name>
</gene>
<accession>A0ABP8FKS3</accession>
<keyword evidence="2" id="KW-1185">Reference proteome</keyword>
<proteinExistence type="predicted"/>
<reference evidence="2" key="1">
    <citation type="journal article" date="2019" name="Int. J. Syst. Evol. Microbiol.">
        <title>The Global Catalogue of Microorganisms (GCM) 10K type strain sequencing project: providing services to taxonomists for standard genome sequencing and annotation.</title>
        <authorList>
            <consortium name="The Broad Institute Genomics Platform"/>
            <consortium name="The Broad Institute Genome Sequencing Center for Infectious Disease"/>
            <person name="Wu L."/>
            <person name="Ma J."/>
        </authorList>
    </citation>
    <scope>NUCLEOTIDE SEQUENCE [LARGE SCALE GENOMIC DNA]</scope>
    <source>
        <strain evidence="2">JCM 17917</strain>
    </source>
</reference>